<dbReference type="CDD" id="cd00303">
    <property type="entry name" value="retropepsin_like"/>
    <property type="match status" value="1"/>
</dbReference>
<dbReference type="AlphaFoldDB" id="A0A397WB72"/>
<dbReference type="Gene3D" id="2.40.70.10">
    <property type="entry name" value="Acid Proteases"/>
    <property type="match status" value="1"/>
</dbReference>
<dbReference type="Proteomes" id="UP000266673">
    <property type="component" value="Unassembled WGS sequence"/>
</dbReference>
<name>A0A397WB72_9GLOM</name>
<sequence>MHLQNIERAFSTNNILRNRKNVHLEGYCIYGGCIYGGLTVLQLKSAMASTGTLATHLYEEAKNANLVQTPAYTTLFKYNVSLQNKPYQAIIDSSASISMIAYKAVKKLGLTIKKASNSLIVPAVGTSTHSLGIIKDLSVKIDHITISLTVEVVDTTSYSLLLGNDWNQKVKANYN</sequence>
<proteinExistence type="predicted"/>
<dbReference type="Pfam" id="PF08284">
    <property type="entry name" value="RVP_2"/>
    <property type="match status" value="1"/>
</dbReference>
<protein>
    <recommendedName>
        <fullName evidence="3">Aspartic peptidase domain-containing protein</fullName>
    </recommendedName>
</protein>
<gene>
    <name evidence="1" type="ORF">C2G38_2151057</name>
</gene>
<keyword evidence="2" id="KW-1185">Reference proteome</keyword>
<dbReference type="InterPro" id="IPR021109">
    <property type="entry name" value="Peptidase_aspartic_dom_sf"/>
</dbReference>
<dbReference type="EMBL" id="QKWP01000001">
    <property type="protein sequence ID" value="RIB30959.1"/>
    <property type="molecule type" value="Genomic_DNA"/>
</dbReference>
<comment type="caution">
    <text evidence="1">The sequence shown here is derived from an EMBL/GenBank/DDBJ whole genome shotgun (WGS) entry which is preliminary data.</text>
</comment>
<organism evidence="1 2">
    <name type="scientific">Gigaspora rosea</name>
    <dbReference type="NCBI Taxonomy" id="44941"/>
    <lineage>
        <taxon>Eukaryota</taxon>
        <taxon>Fungi</taxon>
        <taxon>Fungi incertae sedis</taxon>
        <taxon>Mucoromycota</taxon>
        <taxon>Glomeromycotina</taxon>
        <taxon>Glomeromycetes</taxon>
        <taxon>Diversisporales</taxon>
        <taxon>Gigasporaceae</taxon>
        <taxon>Gigaspora</taxon>
    </lineage>
</organism>
<evidence type="ECO:0000313" key="1">
    <source>
        <dbReference type="EMBL" id="RIB30959.1"/>
    </source>
</evidence>
<accession>A0A397WB72</accession>
<reference evidence="1 2" key="1">
    <citation type="submission" date="2018-06" db="EMBL/GenBank/DDBJ databases">
        <title>Comparative genomics reveals the genomic features of Rhizophagus irregularis, R. cerebriforme, R. diaphanum and Gigaspora rosea, and their symbiotic lifestyle signature.</title>
        <authorList>
            <person name="Morin E."/>
            <person name="San Clemente H."/>
            <person name="Chen E.C.H."/>
            <person name="De La Providencia I."/>
            <person name="Hainaut M."/>
            <person name="Kuo A."/>
            <person name="Kohler A."/>
            <person name="Murat C."/>
            <person name="Tang N."/>
            <person name="Roy S."/>
            <person name="Loubradou J."/>
            <person name="Henrissat B."/>
            <person name="Grigoriev I.V."/>
            <person name="Corradi N."/>
            <person name="Roux C."/>
            <person name="Martin F.M."/>
        </authorList>
    </citation>
    <scope>NUCLEOTIDE SEQUENCE [LARGE SCALE GENOMIC DNA]</scope>
    <source>
        <strain evidence="1 2">DAOM 194757</strain>
    </source>
</reference>
<evidence type="ECO:0000313" key="2">
    <source>
        <dbReference type="Proteomes" id="UP000266673"/>
    </source>
</evidence>
<dbReference type="STRING" id="44941.A0A397WB72"/>
<evidence type="ECO:0008006" key="3">
    <source>
        <dbReference type="Google" id="ProtNLM"/>
    </source>
</evidence>
<dbReference type="SUPFAM" id="SSF50630">
    <property type="entry name" value="Acid proteases"/>
    <property type="match status" value="1"/>
</dbReference>
<dbReference type="OrthoDB" id="2448219at2759"/>